<dbReference type="OrthoDB" id="7304934at2"/>
<feature type="chain" id="PRO_5024270275" description="DUF995 domain-containing protein" evidence="1">
    <location>
        <begin position="22"/>
        <end position="134"/>
    </location>
</feature>
<keyword evidence="1" id="KW-0732">Signal</keyword>
<dbReference type="EMBL" id="VANS01000005">
    <property type="protein sequence ID" value="TMM50813.1"/>
    <property type="molecule type" value="Genomic_DNA"/>
</dbReference>
<dbReference type="Proteomes" id="UP000309550">
    <property type="component" value="Unassembled WGS sequence"/>
</dbReference>
<gene>
    <name evidence="2" type="ORF">FDT80_16275</name>
</gene>
<evidence type="ECO:0008006" key="4">
    <source>
        <dbReference type="Google" id="ProtNLM"/>
    </source>
</evidence>
<sequence>MIRIRLAALAALVLLSLPLAAQEAMTAQEFDAYTRGKTLFFGQSGRPYGAEVYLDDRRVRWSFLDGECKDGEWYEDAGQICFVYEDNPVPQCWTFHRGAEGLIARFENDPAGTELYEANDMGEEMLCLGPRIGV</sequence>
<comment type="caution">
    <text evidence="2">The sequence shown here is derived from an EMBL/GenBank/DDBJ whole genome shotgun (WGS) entry which is preliminary data.</text>
</comment>
<reference evidence="2 3" key="1">
    <citation type="submission" date="2019-05" db="EMBL/GenBank/DDBJ databases">
        <title>Sulfitobacter sabulilitoris sp. nov., isolated from a marine sand.</title>
        <authorList>
            <person name="Yoon J.-H."/>
        </authorList>
    </citation>
    <scope>NUCLEOTIDE SEQUENCE [LARGE SCALE GENOMIC DNA]</scope>
    <source>
        <strain evidence="2 3">HSMS-29</strain>
    </source>
</reference>
<name>A0A5S3PB81_9RHOB</name>
<evidence type="ECO:0000313" key="3">
    <source>
        <dbReference type="Proteomes" id="UP000309550"/>
    </source>
</evidence>
<feature type="signal peptide" evidence="1">
    <location>
        <begin position="1"/>
        <end position="21"/>
    </location>
</feature>
<evidence type="ECO:0000313" key="2">
    <source>
        <dbReference type="EMBL" id="TMM50813.1"/>
    </source>
</evidence>
<protein>
    <recommendedName>
        <fullName evidence="4">DUF995 domain-containing protein</fullName>
    </recommendedName>
</protein>
<proteinExistence type="predicted"/>
<keyword evidence="3" id="KW-1185">Reference proteome</keyword>
<dbReference type="RefSeq" id="WP_138663385.1">
    <property type="nucleotide sequence ID" value="NZ_VANS01000005.1"/>
</dbReference>
<accession>A0A5S3PB81</accession>
<organism evidence="2 3">
    <name type="scientific">Sulfitobacter sabulilitoris</name>
    <dbReference type="NCBI Taxonomy" id="2562655"/>
    <lineage>
        <taxon>Bacteria</taxon>
        <taxon>Pseudomonadati</taxon>
        <taxon>Pseudomonadota</taxon>
        <taxon>Alphaproteobacteria</taxon>
        <taxon>Rhodobacterales</taxon>
        <taxon>Roseobacteraceae</taxon>
        <taxon>Sulfitobacter</taxon>
    </lineage>
</organism>
<dbReference type="AlphaFoldDB" id="A0A5S3PB81"/>
<evidence type="ECO:0000256" key="1">
    <source>
        <dbReference type="SAM" id="SignalP"/>
    </source>
</evidence>